<dbReference type="Proteomes" id="UP000606730">
    <property type="component" value="Unassembled WGS sequence"/>
</dbReference>
<sequence>MTTLVLIFLLALAYLGWRRYLSFSSQRPSDYAETLPAFDVRTHLNGPLLSEGVIYGPTGKVVSRFVAKMHGTWEGNRGRLTEEFTYSSGDTQNRAWELEIGNDGEIRAKAEDIIGTGTGKQSGSAVQMKYRIKLAEDAGGHVLNVTDWMYLTDNGVIMNRSEMRKYGLKVAELVATIRPEAA</sequence>
<evidence type="ECO:0000313" key="2">
    <source>
        <dbReference type="Proteomes" id="UP000606730"/>
    </source>
</evidence>
<evidence type="ECO:0008006" key="3">
    <source>
        <dbReference type="Google" id="ProtNLM"/>
    </source>
</evidence>
<organism evidence="1 2">
    <name type="scientific">Actibacterium pelagium</name>
    <dbReference type="NCBI Taxonomy" id="2029103"/>
    <lineage>
        <taxon>Bacteria</taxon>
        <taxon>Pseudomonadati</taxon>
        <taxon>Pseudomonadota</taxon>
        <taxon>Alphaproteobacteria</taxon>
        <taxon>Rhodobacterales</taxon>
        <taxon>Roseobacteraceae</taxon>
        <taxon>Actibacterium</taxon>
    </lineage>
</organism>
<dbReference type="RefSeq" id="WP_095596749.1">
    <property type="nucleotide sequence ID" value="NZ_BMKN01000001.1"/>
</dbReference>
<gene>
    <name evidence="1" type="ORF">GCM10011517_03130</name>
</gene>
<protein>
    <recommendedName>
        <fullName evidence="3">DUF3833 domain-containing protein</fullName>
    </recommendedName>
</protein>
<dbReference type="OrthoDB" id="5296954at2"/>
<comment type="caution">
    <text evidence="1">The sequence shown here is derived from an EMBL/GenBank/DDBJ whole genome shotgun (WGS) entry which is preliminary data.</text>
</comment>
<dbReference type="Pfam" id="PF12915">
    <property type="entry name" value="DUF3833"/>
    <property type="match status" value="1"/>
</dbReference>
<evidence type="ECO:0000313" key="1">
    <source>
        <dbReference type="EMBL" id="GGE38714.1"/>
    </source>
</evidence>
<reference evidence="1" key="2">
    <citation type="submission" date="2020-09" db="EMBL/GenBank/DDBJ databases">
        <authorList>
            <person name="Sun Q."/>
            <person name="Zhou Y."/>
        </authorList>
    </citation>
    <scope>NUCLEOTIDE SEQUENCE</scope>
    <source>
        <strain evidence="1">CGMCC 1.16012</strain>
    </source>
</reference>
<name>A0A917EIH0_9RHOB</name>
<proteinExistence type="predicted"/>
<keyword evidence="2" id="KW-1185">Reference proteome</keyword>
<dbReference type="AlphaFoldDB" id="A0A917EIH0"/>
<dbReference type="InterPro" id="IPR024409">
    <property type="entry name" value="DUF3833"/>
</dbReference>
<accession>A0A917EIH0</accession>
<reference evidence="1" key="1">
    <citation type="journal article" date="2014" name="Int. J. Syst. Evol. Microbiol.">
        <title>Complete genome sequence of Corynebacterium casei LMG S-19264T (=DSM 44701T), isolated from a smear-ripened cheese.</title>
        <authorList>
            <consortium name="US DOE Joint Genome Institute (JGI-PGF)"/>
            <person name="Walter F."/>
            <person name="Albersmeier A."/>
            <person name="Kalinowski J."/>
            <person name="Ruckert C."/>
        </authorList>
    </citation>
    <scope>NUCLEOTIDE SEQUENCE</scope>
    <source>
        <strain evidence="1">CGMCC 1.16012</strain>
    </source>
</reference>
<dbReference type="EMBL" id="BMKN01000001">
    <property type="protein sequence ID" value="GGE38714.1"/>
    <property type="molecule type" value="Genomic_DNA"/>
</dbReference>